<protein>
    <submittedName>
        <fullName evidence="3">Uncharacterized protein</fullName>
    </submittedName>
</protein>
<name>A0ABY7FLR0_MYAAR</name>
<dbReference type="Proteomes" id="UP001164746">
    <property type="component" value="Chromosome 12"/>
</dbReference>
<gene>
    <name evidence="3" type="ORF">MAR_016491</name>
</gene>
<keyword evidence="1" id="KW-0812">Transmembrane</keyword>
<organism evidence="3 4">
    <name type="scientific">Mya arenaria</name>
    <name type="common">Soft-shell clam</name>
    <dbReference type="NCBI Taxonomy" id="6604"/>
    <lineage>
        <taxon>Eukaryota</taxon>
        <taxon>Metazoa</taxon>
        <taxon>Spiralia</taxon>
        <taxon>Lophotrochozoa</taxon>
        <taxon>Mollusca</taxon>
        <taxon>Bivalvia</taxon>
        <taxon>Autobranchia</taxon>
        <taxon>Heteroconchia</taxon>
        <taxon>Euheterodonta</taxon>
        <taxon>Imparidentia</taxon>
        <taxon>Neoheterodontei</taxon>
        <taxon>Myida</taxon>
        <taxon>Myoidea</taxon>
        <taxon>Myidae</taxon>
        <taxon>Mya</taxon>
    </lineage>
</organism>
<feature type="chain" id="PRO_5047234202" evidence="2">
    <location>
        <begin position="20"/>
        <end position="260"/>
    </location>
</feature>
<proteinExistence type="predicted"/>
<dbReference type="EMBL" id="CP111023">
    <property type="protein sequence ID" value="WAR22517.1"/>
    <property type="molecule type" value="Genomic_DNA"/>
</dbReference>
<evidence type="ECO:0000313" key="4">
    <source>
        <dbReference type="Proteomes" id="UP001164746"/>
    </source>
</evidence>
<keyword evidence="1" id="KW-1133">Transmembrane helix</keyword>
<keyword evidence="1" id="KW-0472">Membrane</keyword>
<accession>A0ABY7FLR0</accession>
<keyword evidence="2" id="KW-0732">Signal</keyword>
<evidence type="ECO:0000256" key="1">
    <source>
        <dbReference type="SAM" id="Phobius"/>
    </source>
</evidence>
<evidence type="ECO:0000313" key="3">
    <source>
        <dbReference type="EMBL" id="WAR22517.1"/>
    </source>
</evidence>
<reference evidence="3" key="1">
    <citation type="submission" date="2022-11" db="EMBL/GenBank/DDBJ databases">
        <title>Centuries of genome instability and evolution in soft-shell clam transmissible cancer (bioRxiv).</title>
        <authorList>
            <person name="Hart S.F.M."/>
            <person name="Yonemitsu M.A."/>
            <person name="Giersch R.M."/>
            <person name="Beal B.F."/>
            <person name="Arriagada G."/>
            <person name="Davis B.W."/>
            <person name="Ostrander E.A."/>
            <person name="Goff S.P."/>
            <person name="Metzger M.J."/>
        </authorList>
    </citation>
    <scope>NUCLEOTIDE SEQUENCE</scope>
    <source>
        <strain evidence="3">MELC-2E11</strain>
        <tissue evidence="3">Siphon/mantle</tissue>
    </source>
</reference>
<feature type="signal peptide" evidence="2">
    <location>
        <begin position="1"/>
        <end position="19"/>
    </location>
</feature>
<evidence type="ECO:0000256" key="2">
    <source>
        <dbReference type="SAM" id="SignalP"/>
    </source>
</evidence>
<feature type="transmembrane region" description="Helical" evidence="1">
    <location>
        <begin position="111"/>
        <end position="133"/>
    </location>
</feature>
<sequence>MVRALQVFAFVGLLATVYSACTTDSDCTSVVTCGHGEVATCSLLHGGGVGQGENQCECVHHKRQTTTHCMTDADCPNTACTGHGEYNACELAHGGGGGSGEMQCCRKMIRALHFFAFVALVALAWLTLSAVVYSKCVSDADCPATACAHGEVASCELQHGTGAGAGENQCVCTHHGKRAAFNSSSTLRSAIFGLVIKPIPTKEDIIDIGRLNGFLSNNNFPCLMRGVCLIHSYELLLTTEARLIFLDMGTCVLRAYNRRT</sequence>
<keyword evidence="4" id="KW-1185">Reference proteome</keyword>